<gene>
    <name evidence="4" type="ORF">G3480_17035</name>
</gene>
<dbReference type="InterPro" id="IPR033756">
    <property type="entry name" value="YlxH/NBP35"/>
</dbReference>
<accession>A0A6P1DV57</accession>
<sequence>MMTTQAAETIRFDQSLEVFAATVATTLGAKALAAGQVLRDASGRLAFISDTNLPEASIRAATEALAARLPTYCRTGRILLTPDHPGVSSVLSCGRGYLEALETPLGRVPVRVIEQRIVGQDWLEAPSPSVLPPAPARVVFASLKGGVGRSTALAVVAADLARRGKKVLVIDLDLEAPGIGAMMLTSEAQPRFGLLDWYVERSLNGVNHAFLLDMVAPSDFGAGRGLIEVAPAIGATGRQYPANVLAKIARAYLDQPSDEDGTLSFLHQTRALVDDLAGLKHYDAILIDARAGLNETTAAAILGLGAQVLLFGENTPQTFAGYRYLLAHLARFPRNEEDDWLYRLRMVHAKASADADKQQAFRDKAHSLFQEYLYRDLPLPDEEGRPSPDTSLPEVSLDDPEAPHFAWPVFRDSNYFEFDPFAEPAQLTPARYARTYQTLTEGIDAYLSSEG</sequence>
<dbReference type="NCBIfam" id="NF047398">
    <property type="entry name" value="AAA_KGGVGR"/>
    <property type="match status" value="1"/>
</dbReference>
<evidence type="ECO:0000256" key="2">
    <source>
        <dbReference type="ARBA" id="ARBA00022840"/>
    </source>
</evidence>
<dbReference type="Pfam" id="PF10609">
    <property type="entry name" value="ParA"/>
    <property type="match status" value="1"/>
</dbReference>
<dbReference type="Gene3D" id="3.40.50.300">
    <property type="entry name" value="P-loop containing nucleotide triphosphate hydrolases"/>
    <property type="match status" value="1"/>
</dbReference>
<reference evidence="4 5" key="2">
    <citation type="submission" date="2020-02" db="EMBL/GenBank/DDBJ databases">
        <title>Genome sequences of Thiorhodococcus mannitoliphagus and Thiorhodococcus minor, purple sulfur photosynthetic bacteria in the gammaproteobacterial family, Chromatiaceae.</title>
        <authorList>
            <person name="Aviles F.A."/>
            <person name="Meyer T.E."/>
            <person name="Kyndt J.A."/>
        </authorList>
    </citation>
    <scope>NUCLEOTIDE SEQUENCE [LARGE SCALE GENOMIC DNA]</scope>
    <source>
        <strain evidence="4 5">DSM 18266</strain>
    </source>
</reference>
<evidence type="ECO:0000256" key="1">
    <source>
        <dbReference type="ARBA" id="ARBA00022741"/>
    </source>
</evidence>
<dbReference type="PANTHER" id="PTHR43384:SF6">
    <property type="entry name" value="SEPTUM SITE-DETERMINING PROTEIN MIND HOMOLOG, CHLOROPLASTIC"/>
    <property type="match status" value="1"/>
</dbReference>
<dbReference type="GO" id="GO:0016887">
    <property type="term" value="F:ATP hydrolysis activity"/>
    <property type="evidence" value="ECO:0007669"/>
    <property type="project" value="TreeGrafter"/>
</dbReference>
<dbReference type="EMBL" id="JAAIJR010000077">
    <property type="protein sequence ID" value="NEX21988.1"/>
    <property type="molecule type" value="Genomic_DNA"/>
</dbReference>
<evidence type="ECO:0000313" key="5">
    <source>
        <dbReference type="Proteomes" id="UP000471640"/>
    </source>
</evidence>
<keyword evidence="2" id="KW-0067">ATP-binding</keyword>
<dbReference type="RefSeq" id="WP_164655089.1">
    <property type="nucleotide sequence ID" value="NZ_JAAIJR010000077.1"/>
</dbReference>
<comment type="caution">
    <text evidence="4">The sequence shown here is derived from an EMBL/GenBank/DDBJ whole genome shotgun (WGS) entry which is preliminary data.</text>
</comment>
<dbReference type="PANTHER" id="PTHR43384">
    <property type="entry name" value="SEPTUM SITE-DETERMINING PROTEIN MIND HOMOLOG, CHLOROPLASTIC-RELATED"/>
    <property type="match status" value="1"/>
</dbReference>
<dbReference type="GO" id="GO:0051782">
    <property type="term" value="P:negative regulation of cell division"/>
    <property type="evidence" value="ECO:0007669"/>
    <property type="project" value="TreeGrafter"/>
</dbReference>
<reference evidence="5" key="1">
    <citation type="journal article" date="2020" name="Microbiol. Resour. Announc.">
        <title>Draft Genome Sequences of Thiorhodococcus mannitoliphagus and Thiorhodococcus minor, Purple Sulfur Photosynthetic Bacteria in the Gammaproteobacterial Family Chromatiaceae.</title>
        <authorList>
            <person name="Aviles F.A."/>
            <person name="Meyer T.E."/>
            <person name="Kyndt J.A."/>
        </authorList>
    </citation>
    <scope>NUCLEOTIDE SEQUENCE [LARGE SCALE GENOMIC DNA]</scope>
    <source>
        <strain evidence="5">DSM 18266</strain>
    </source>
</reference>
<evidence type="ECO:0000256" key="3">
    <source>
        <dbReference type="SAM" id="MobiDB-lite"/>
    </source>
</evidence>
<dbReference type="GO" id="GO:0009898">
    <property type="term" value="C:cytoplasmic side of plasma membrane"/>
    <property type="evidence" value="ECO:0007669"/>
    <property type="project" value="TreeGrafter"/>
</dbReference>
<proteinExistence type="predicted"/>
<feature type="region of interest" description="Disordered" evidence="3">
    <location>
        <begin position="378"/>
        <end position="397"/>
    </location>
</feature>
<keyword evidence="1" id="KW-0547">Nucleotide-binding</keyword>
<keyword evidence="5" id="KW-1185">Reference proteome</keyword>
<dbReference type="AlphaFoldDB" id="A0A6P1DV57"/>
<dbReference type="InterPro" id="IPR027417">
    <property type="entry name" value="P-loop_NTPase"/>
</dbReference>
<dbReference type="Proteomes" id="UP000471640">
    <property type="component" value="Unassembled WGS sequence"/>
</dbReference>
<organism evidence="4 5">
    <name type="scientific">Thiorhodococcus mannitoliphagus</name>
    <dbReference type="NCBI Taxonomy" id="329406"/>
    <lineage>
        <taxon>Bacteria</taxon>
        <taxon>Pseudomonadati</taxon>
        <taxon>Pseudomonadota</taxon>
        <taxon>Gammaproteobacteria</taxon>
        <taxon>Chromatiales</taxon>
        <taxon>Chromatiaceae</taxon>
        <taxon>Thiorhodococcus</taxon>
    </lineage>
</organism>
<dbReference type="SUPFAM" id="SSF52540">
    <property type="entry name" value="P-loop containing nucleoside triphosphate hydrolases"/>
    <property type="match status" value="1"/>
</dbReference>
<name>A0A6P1DV57_9GAMM</name>
<dbReference type="InterPro" id="IPR050625">
    <property type="entry name" value="ParA/MinD_ATPase"/>
</dbReference>
<dbReference type="GO" id="GO:0005524">
    <property type="term" value="F:ATP binding"/>
    <property type="evidence" value="ECO:0007669"/>
    <property type="project" value="UniProtKB-KW"/>
</dbReference>
<evidence type="ECO:0000313" key="4">
    <source>
        <dbReference type="EMBL" id="NEX21988.1"/>
    </source>
</evidence>
<dbReference type="GO" id="GO:0005829">
    <property type="term" value="C:cytosol"/>
    <property type="evidence" value="ECO:0007669"/>
    <property type="project" value="TreeGrafter"/>
</dbReference>
<protein>
    <submittedName>
        <fullName evidence="4">AAA family ATPase</fullName>
    </submittedName>
</protein>